<reference evidence="3 4" key="1">
    <citation type="submission" date="2020-01" db="EMBL/GenBank/DDBJ databases">
        <title>Jiella pacifica sp. nov.</title>
        <authorList>
            <person name="Xue Z."/>
            <person name="Zhu S."/>
            <person name="Chen J."/>
            <person name="Yang J."/>
        </authorList>
    </citation>
    <scope>NUCLEOTIDE SEQUENCE [LARGE SCALE GENOMIC DNA]</scope>
    <source>
        <strain evidence="3 4">40Bstr34</strain>
    </source>
</reference>
<evidence type="ECO:0000259" key="2">
    <source>
        <dbReference type="Pfam" id="PF07331"/>
    </source>
</evidence>
<comment type="caution">
    <text evidence="3">The sequence shown here is derived from an EMBL/GenBank/DDBJ whole genome shotgun (WGS) entry which is preliminary data.</text>
</comment>
<feature type="transmembrane region" description="Helical" evidence="1">
    <location>
        <begin position="39"/>
        <end position="57"/>
    </location>
</feature>
<feature type="transmembrane region" description="Helical" evidence="1">
    <location>
        <begin position="5"/>
        <end position="27"/>
    </location>
</feature>
<keyword evidence="4" id="KW-1185">Reference proteome</keyword>
<feature type="transmembrane region" description="Helical" evidence="1">
    <location>
        <begin position="114"/>
        <end position="133"/>
    </location>
</feature>
<keyword evidence="1" id="KW-0472">Membrane</keyword>
<evidence type="ECO:0000256" key="1">
    <source>
        <dbReference type="SAM" id="Phobius"/>
    </source>
</evidence>
<dbReference type="AlphaFoldDB" id="A0A6N9T2C3"/>
<accession>A0A6N9T2C3</accession>
<dbReference type="Proteomes" id="UP000469011">
    <property type="component" value="Unassembled WGS sequence"/>
</dbReference>
<keyword evidence="1" id="KW-1133">Transmembrane helix</keyword>
<keyword evidence="1" id="KW-0812">Transmembrane</keyword>
<evidence type="ECO:0000313" key="3">
    <source>
        <dbReference type="EMBL" id="NDW05513.1"/>
    </source>
</evidence>
<dbReference type="Pfam" id="PF07331">
    <property type="entry name" value="TctB"/>
    <property type="match status" value="1"/>
</dbReference>
<dbReference type="InterPro" id="IPR009936">
    <property type="entry name" value="DUF1468"/>
</dbReference>
<evidence type="ECO:0000313" key="4">
    <source>
        <dbReference type="Proteomes" id="UP000469011"/>
    </source>
</evidence>
<organism evidence="3 4">
    <name type="scientific">Jiella pacifica</name>
    <dbReference type="NCBI Taxonomy" id="2696469"/>
    <lineage>
        <taxon>Bacteria</taxon>
        <taxon>Pseudomonadati</taxon>
        <taxon>Pseudomonadota</taxon>
        <taxon>Alphaproteobacteria</taxon>
        <taxon>Hyphomicrobiales</taxon>
        <taxon>Aurantimonadaceae</taxon>
        <taxon>Jiella</taxon>
    </lineage>
</organism>
<protein>
    <submittedName>
        <fullName evidence="3">Tripartite tricarboxylate transporter TctB family protein</fullName>
    </submittedName>
</protein>
<dbReference type="RefSeq" id="WP_163463761.1">
    <property type="nucleotide sequence ID" value="NZ_JAAAMG010000010.1"/>
</dbReference>
<proteinExistence type="predicted"/>
<gene>
    <name evidence="3" type="ORF">GTK09_13880</name>
</gene>
<name>A0A6N9T2C3_9HYPH</name>
<feature type="transmembrane region" description="Helical" evidence="1">
    <location>
        <begin position="69"/>
        <end position="86"/>
    </location>
</feature>
<feature type="domain" description="DUF1468" evidence="2">
    <location>
        <begin position="5"/>
        <end position="138"/>
    </location>
</feature>
<dbReference type="EMBL" id="JAAAMG010000010">
    <property type="protein sequence ID" value="NDW05513.1"/>
    <property type="molecule type" value="Genomic_DNA"/>
</dbReference>
<sequence>MADRIFAGVLLVVAIGYTIIAFTVIHAPFQYDPLGPESWPRILGLVAIPCILFILARPDVASLGLPAKTWGRLAALVVMLFGYSYLFQPLGFIIATFAFCMALSLMLGAKLVPALAFSAGIGVVGYFLCTKLLELNLPAGVLTIFR</sequence>